<gene>
    <name evidence="1" type="ORF">DQ403_20440</name>
</gene>
<protein>
    <submittedName>
        <fullName evidence="1">Uncharacterized protein</fullName>
    </submittedName>
</protein>
<dbReference type="Proteomes" id="UP000252554">
    <property type="component" value="Unassembled WGS sequence"/>
</dbReference>
<sequence length="162" mass="18625">MTAQVPDTLQFEGRNYVILGWQGDADCIPTNESLGFHTVTQSTANLSGRVDHYGVWGNELYLFKVEATLETPSDTPTPPNARREVLLRYEQFFDFEGRPTELREYRHDFFIYEDLKLRFTGRIIAVADENLWTKPEAAPDEEPAIPFVIEFRKGVVEGVHDQ</sequence>
<evidence type="ECO:0000313" key="1">
    <source>
        <dbReference type="EMBL" id="RBA52659.1"/>
    </source>
</evidence>
<accession>A0A365PPU2</accession>
<organism evidence="1 2">
    <name type="scientific">Stutzerimonas zhaodongensis</name>
    <dbReference type="NCBI Taxonomy" id="1176257"/>
    <lineage>
        <taxon>Bacteria</taxon>
        <taxon>Pseudomonadati</taxon>
        <taxon>Pseudomonadota</taxon>
        <taxon>Gammaproteobacteria</taxon>
        <taxon>Pseudomonadales</taxon>
        <taxon>Pseudomonadaceae</taxon>
        <taxon>Stutzerimonas</taxon>
    </lineage>
</organism>
<name>A0A365PPU2_9GAMM</name>
<evidence type="ECO:0000313" key="2">
    <source>
        <dbReference type="Proteomes" id="UP000252554"/>
    </source>
</evidence>
<comment type="caution">
    <text evidence="1">The sequence shown here is derived from an EMBL/GenBank/DDBJ whole genome shotgun (WGS) entry which is preliminary data.</text>
</comment>
<dbReference type="RefSeq" id="WP_128121724.1">
    <property type="nucleotide sequence ID" value="NZ_QNTV01000023.1"/>
</dbReference>
<reference evidence="1 2" key="1">
    <citation type="submission" date="2018-06" db="EMBL/GenBank/DDBJ databases">
        <title>Whole genome sequencing of four bacterial strains from South Shetland trench revealing bio-synthetic gene clusters.</title>
        <authorList>
            <person name="Abdel-Mageed W.M."/>
            <person name="Lehri B."/>
            <person name="Jarmusch S.A."/>
            <person name="Miranda K."/>
            <person name="Goodfellow M."/>
            <person name="Jaspars M."/>
            <person name="Karlyshev A.V."/>
        </authorList>
    </citation>
    <scope>NUCLEOTIDE SEQUENCE [LARGE SCALE GENOMIC DNA]</scope>
    <source>
        <strain evidence="1 2">SST2</strain>
    </source>
</reference>
<proteinExistence type="predicted"/>
<dbReference type="AlphaFoldDB" id="A0A365PPU2"/>
<dbReference type="EMBL" id="QNTV01000023">
    <property type="protein sequence ID" value="RBA52659.1"/>
    <property type="molecule type" value="Genomic_DNA"/>
</dbReference>